<gene>
    <name evidence="1" type="ORF">Goklo_028373</name>
</gene>
<name>A0A7J8U1M0_9ROSI</name>
<evidence type="ECO:0000313" key="2">
    <source>
        <dbReference type="Proteomes" id="UP000593573"/>
    </source>
</evidence>
<keyword evidence="2" id="KW-1185">Reference proteome</keyword>
<sequence>MTFVKKLMIFPRALGT</sequence>
<evidence type="ECO:0000313" key="1">
    <source>
        <dbReference type="EMBL" id="MBA0644174.1"/>
    </source>
</evidence>
<protein>
    <submittedName>
        <fullName evidence="1">Uncharacterized protein</fullName>
    </submittedName>
</protein>
<organism evidence="1 2">
    <name type="scientific">Gossypium klotzschianum</name>
    <dbReference type="NCBI Taxonomy" id="34286"/>
    <lineage>
        <taxon>Eukaryota</taxon>
        <taxon>Viridiplantae</taxon>
        <taxon>Streptophyta</taxon>
        <taxon>Embryophyta</taxon>
        <taxon>Tracheophyta</taxon>
        <taxon>Spermatophyta</taxon>
        <taxon>Magnoliopsida</taxon>
        <taxon>eudicotyledons</taxon>
        <taxon>Gunneridae</taxon>
        <taxon>Pentapetalae</taxon>
        <taxon>rosids</taxon>
        <taxon>malvids</taxon>
        <taxon>Malvales</taxon>
        <taxon>Malvaceae</taxon>
        <taxon>Malvoideae</taxon>
        <taxon>Gossypium</taxon>
    </lineage>
</organism>
<reference evidence="1 2" key="1">
    <citation type="journal article" date="2019" name="Genome Biol. Evol.">
        <title>Insights into the evolution of the New World diploid cottons (Gossypium, subgenus Houzingenia) based on genome sequencing.</title>
        <authorList>
            <person name="Grover C.E."/>
            <person name="Arick M.A. 2nd"/>
            <person name="Thrash A."/>
            <person name="Conover J.L."/>
            <person name="Sanders W.S."/>
            <person name="Peterson D.G."/>
            <person name="Frelichowski J.E."/>
            <person name="Scheffler J.A."/>
            <person name="Scheffler B.E."/>
            <person name="Wendel J.F."/>
        </authorList>
    </citation>
    <scope>NUCLEOTIDE SEQUENCE [LARGE SCALE GENOMIC DNA]</scope>
    <source>
        <strain evidence="1">57</strain>
        <tissue evidence="1">Leaf</tissue>
    </source>
</reference>
<proteinExistence type="predicted"/>
<dbReference type="AlphaFoldDB" id="A0A7J8U1M0"/>
<comment type="caution">
    <text evidence="1">The sequence shown here is derived from an EMBL/GenBank/DDBJ whole genome shotgun (WGS) entry which is preliminary data.</text>
</comment>
<dbReference type="EMBL" id="JABFAB010000003">
    <property type="protein sequence ID" value="MBA0644174.1"/>
    <property type="molecule type" value="Genomic_DNA"/>
</dbReference>
<accession>A0A7J8U1M0</accession>
<dbReference type="Proteomes" id="UP000593573">
    <property type="component" value="Unassembled WGS sequence"/>
</dbReference>